<dbReference type="SUPFAM" id="SSF48208">
    <property type="entry name" value="Six-hairpin glycosidases"/>
    <property type="match status" value="1"/>
</dbReference>
<keyword evidence="1 2" id="KW-0378">Hydrolase</keyword>
<keyword evidence="3" id="KW-1185">Reference proteome</keyword>
<dbReference type="GO" id="GO:0016787">
    <property type="term" value="F:hydrolase activity"/>
    <property type="evidence" value="ECO:0007669"/>
    <property type="project" value="UniProtKB-KW"/>
</dbReference>
<protein>
    <submittedName>
        <fullName evidence="2">Glycoside hydrolase family 88 protein</fullName>
    </submittedName>
</protein>
<dbReference type="EMBL" id="JBHUMJ010000003">
    <property type="protein sequence ID" value="MFD2701891.1"/>
    <property type="molecule type" value="Genomic_DNA"/>
</dbReference>
<dbReference type="InterPro" id="IPR052043">
    <property type="entry name" value="PolySaccharide_Degr_Enz"/>
</dbReference>
<reference evidence="3" key="1">
    <citation type="journal article" date="2019" name="Int. J. Syst. Evol. Microbiol.">
        <title>The Global Catalogue of Microorganisms (GCM) 10K type strain sequencing project: providing services to taxonomists for standard genome sequencing and annotation.</title>
        <authorList>
            <consortium name="The Broad Institute Genomics Platform"/>
            <consortium name="The Broad Institute Genome Sequencing Center for Infectious Disease"/>
            <person name="Wu L."/>
            <person name="Ma J."/>
        </authorList>
    </citation>
    <scope>NUCLEOTIDE SEQUENCE [LARGE SCALE GENOMIC DNA]</scope>
    <source>
        <strain evidence="3">KCTC 33849</strain>
    </source>
</reference>
<accession>A0ABW5SQ36</accession>
<dbReference type="InterPro" id="IPR010905">
    <property type="entry name" value="Glyco_hydro_88"/>
</dbReference>
<dbReference type="PANTHER" id="PTHR33886:SF8">
    <property type="entry name" value="UNSATURATED RHAMNOGALACTURONAN HYDROLASE (EUROFUNG)"/>
    <property type="match status" value="1"/>
</dbReference>
<evidence type="ECO:0000256" key="1">
    <source>
        <dbReference type="ARBA" id="ARBA00022801"/>
    </source>
</evidence>
<dbReference type="Gene3D" id="1.50.10.10">
    <property type="match status" value="1"/>
</dbReference>
<organism evidence="2 3">
    <name type="scientific">Paenibacillus shunpengii</name>
    <dbReference type="NCBI Taxonomy" id="2054424"/>
    <lineage>
        <taxon>Bacteria</taxon>
        <taxon>Bacillati</taxon>
        <taxon>Bacillota</taxon>
        <taxon>Bacilli</taxon>
        <taxon>Bacillales</taxon>
        <taxon>Paenibacillaceae</taxon>
        <taxon>Paenibacillus</taxon>
    </lineage>
</organism>
<sequence length="350" mass="40029">MNTLSVAVKLYDNYERLEEIKHYYGLLAIYGLLRTAEAGGDNLLMERCLAILKRFPDEVDHPPYNFPNYRIGGIARAYAFMKGHVPESANQIREYAEELMQAPRDDKGILKMPGAPEANLIWIDVAMAATPYLLFSGIGLREERYIEEAANQTFLMIEEFRNPENGLLHQCKNFVGPGRFSEDHWSRGNGWGYIALTELVQYLPRQSPYRERAEREFRALSEAMLPHQSKRGFWRQEIPFEYSYEESSGTGLILYGYGVGLRLGLLDKERFGAAFERGINGLYRHGVTPEFDTELSCPGNLCPGEGEEKGTVKAYVTLPLPYRNEHHSFGSFLLAFSEAYRHGYHELITE</sequence>
<dbReference type="InterPro" id="IPR012341">
    <property type="entry name" value="6hp_glycosidase-like_sf"/>
</dbReference>
<dbReference type="RefSeq" id="WP_090725660.1">
    <property type="nucleotide sequence ID" value="NZ_JBHUMJ010000003.1"/>
</dbReference>
<evidence type="ECO:0000313" key="2">
    <source>
        <dbReference type="EMBL" id="MFD2701891.1"/>
    </source>
</evidence>
<name>A0ABW5SQ36_9BACL</name>
<comment type="caution">
    <text evidence="2">The sequence shown here is derived from an EMBL/GenBank/DDBJ whole genome shotgun (WGS) entry which is preliminary data.</text>
</comment>
<dbReference type="InterPro" id="IPR008928">
    <property type="entry name" value="6-hairpin_glycosidase_sf"/>
</dbReference>
<dbReference type="PANTHER" id="PTHR33886">
    <property type="entry name" value="UNSATURATED RHAMNOGALACTURONAN HYDROLASE (EUROFUNG)"/>
    <property type="match status" value="1"/>
</dbReference>
<dbReference type="Proteomes" id="UP001597540">
    <property type="component" value="Unassembled WGS sequence"/>
</dbReference>
<gene>
    <name evidence="2" type="ORF">ACFSVM_15615</name>
</gene>
<dbReference type="Pfam" id="PF07470">
    <property type="entry name" value="Glyco_hydro_88"/>
    <property type="match status" value="1"/>
</dbReference>
<evidence type="ECO:0000313" key="3">
    <source>
        <dbReference type="Proteomes" id="UP001597540"/>
    </source>
</evidence>
<proteinExistence type="predicted"/>